<dbReference type="Pfam" id="PF09388">
    <property type="entry name" value="SpoOE-like"/>
    <property type="match status" value="1"/>
</dbReference>
<sequence>MLKLNKEIESTRIKLHNLISEKKYDLLDSEVIKLSQILDKLLSQYHELN</sequence>
<evidence type="ECO:0000313" key="1">
    <source>
        <dbReference type="EMBL" id="MBC8588210.1"/>
    </source>
</evidence>
<dbReference type="AlphaFoldDB" id="A0A926IKE4"/>
<protein>
    <submittedName>
        <fullName evidence="1">Aspartyl-phosphate phosphatase Spo0E family protein</fullName>
    </submittedName>
</protein>
<comment type="caution">
    <text evidence="1">The sequence shown here is derived from an EMBL/GenBank/DDBJ whole genome shotgun (WGS) entry which is preliminary data.</text>
</comment>
<accession>A0A926IKE4</accession>
<dbReference type="Proteomes" id="UP000601171">
    <property type="component" value="Unassembled WGS sequence"/>
</dbReference>
<dbReference type="InterPro" id="IPR037208">
    <property type="entry name" value="Spo0E-like_sf"/>
</dbReference>
<reference evidence="1" key="1">
    <citation type="submission" date="2020-08" db="EMBL/GenBank/DDBJ databases">
        <title>Genome public.</title>
        <authorList>
            <person name="Liu C."/>
            <person name="Sun Q."/>
        </authorList>
    </citation>
    <scope>NUCLEOTIDE SEQUENCE</scope>
    <source>
        <strain evidence="1">BX21</strain>
    </source>
</reference>
<dbReference type="Gene3D" id="4.10.280.10">
    <property type="entry name" value="Helix-loop-helix DNA-binding domain"/>
    <property type="match status" value="1"/>
</dbReference>
<keyword evidence="2" id="KW-1185">Reference proteome</keyword>
<gene>
    <name evidence="1" type="ORF">H8707_08150</name>
</gene>
<dbReference type="InterPro" id="IPR036638">
    <property type="entry name" value="HLH_DNA-bd_sf"/>
</dbReference>
<evidence type="ECO:0000313" key="2">
    <source>
        <dbReference type="Proteomes" id="UP000601171"/>
    </source>
</evidence>
<dbReference type="GO" id="GO:0043937">
    <property type="term" value="P:regulation of sporulation"/>
    <property type="evidence" value="ECO:0007669"/>
    <property type="project" value="InterPro"/>
</dbReference>
<dbReference type="GO" id="GO:0046983">
    <property type="term" value="F:protein dimerization activity"/>
    <property type="evidence" value="ECO:0007669"/>
    <property type="project" value="InterPro"/>
</dbReference>
<proteinExistence type="predicted"/>
<dbReference type="SUPFAM" id="SSF140500">
    <property type="entry name" value="BAS1536-like"/>
    <property type="match status" value="1"/>
</dbReference>
<dbReference type="EMBL" id="JACRTG010000018">
    <property type="protein sequence ID" value="MBC8588210.1"/>
    <property type="molecule type" value="Genomic_DNA"/>
</dbReference>
<dbReference type="InterPro" id="IPR018540">
    <property type="entry name" value="Spo0E-like"/>
</dbReference>
<name>A0A926IKE4_9FIRM</name>
<organism evidence="1 2">
    <name type="scientific">Paratissierella segnis</name>
    <dbReference type="NCBI Taxonomy" id="2763679"/>
    <lineage>
        <taxon>Bacteria</taxon>
        <taxon>Bacillati</taxon>
        <taxon>Bacillota</taxon>
        <taxon>Tissierellia</taxon>
        <taxon>Tissierellales</taxon>
        <taxon>Tissierellaceae</taxon>
        <taxon>Paratissierella</taxon>
    </lineage>
</organism>